<feature type="transmembrane region" description="Helical" evidence="1">
    <location>
        <begin position="46"/>
        <end position="72"/>
    </location>
</feature>
<keyword evidence="1" id="KW-1133">Transmembrane helix</keyword>
<comment type="caution">
    <text evidence="2">The sequence shown here is derived from an EMBL/GenBank/DDBJ whole genome shotgun (WGS) entry which is preliminary data.</text>
</comment>
<feature type="transmembrane region" description="Helical" evidence="1">
    <location>
        <begin position="92"/>
        <end position="115"/>
    </location>
</feature>
<evidence type="ECO:0000313" key="3">
    <source>
        <dbReference type="Proteomes" id="UP001432322"/>
    </source>
</evidence>
<proteinExistence type="predicted"/>
<reference evidence="2" key="1">
    <citation type="submission" date="2023-10" db="EMBL/GenBank/DDBJ databases">
        <title>Genome assembly of Pristionchus species.</title>
        <authorList>
            <person name="Yoshida K."/>
            <person name="Sommer R.J."/>
        </authorList>
    </citation>
    <scope>NUCLEOTIDE SEQUENCE</scope>
    <source>
        <strain evidence="2">RS5133</strain>
    </source>
</reference>
<keyword evidence="1" id="KW-0472">Membrane</keyword>
<gene>
    <name evidence="2" type="ORF">PFISCL1PPCAC_12956</name>
</gene>
<accession>A0AAV5VTE7</accession>
<dbReference type="SUPFAM" id="SSF81321">
    <property type="entry name" value="Family A G protein-coupled receptor-like"/>
    <property type="match status" value="1"/>
</dbReference>
<feature type="transmembrane region" description="Helical" evidence="1">
    <location>
        <begin position="14"/>
        <end position="34"/>
    </location>
</feature>
<dbReference type="PANTHER" id="PTHR22943">
    <property type="entry name" value="7-TRANSMEMBRANE DOMAIN RECEPTOR C.ELEGANS"/>
    <property type="match status" value="1"/>
</dbReference>
<dbReference type="Proteomes" id="UP001432322">
    <property type="component" value="Unassembled WGS sequence"/>
</dbReference>
<evidence type="ECO:0000256" key="1">
    <source>
        <dbReference type="SAM" id="Phobius"/>
    </source>
</evidence>
<protein>
    <recommendedName>
        <fullName evidence="4">G protein-coupled receptor</fullName>
    </recommendedName>
</protein>
<feature type="non-terminal residue" evidence="2">
    <location>
        <position position="1"/>
    </location>
</feature>
<evidence type="ECO:0000313" key="2">
    <source>
        <dbReference type="EMBL" id="GMT21659.1"/>
    </source>
</evidence>
<feature type="transmembrane region" description="Helical" evidence="1">
    <location>
        <begin position="136"/>
        <end position="161"/>
    </location>
</feature>
<evidence type="ECO:0008006" key="4">
    <source>
        <dbReference type="Google" id="ProtNLM"/>
    </source>
</evidence>
<dbReference type="InterPro" id="IPR019428">
    <property type="entry name" value="7TM_GPCR_serpentine_rcpt_Str"/>
</dbReference>
<name>A0AAV5VTE7_9BILA</name>
<dbReference type="PANTHER" id="PTHR22943:SF248">
    <property type="entry name" value="SEVEN TM RECEPTOR"/>
    <property type="match status" value="1"/>
</dbReference>
<keyword evidence="1" id="KW-0812">Transmembrane</keyword>
<dbReference type="AlphaFoldDB" id="A0AAV5VTE7"/>
<organism evidence="2 3">
    <name type="scientific">Pristionchus fissidentatus</name>
    <dbReference type="NCBI Taxonomy" id="1538716"/>
    <lineage>
        <taxon>Eukaryota</taxon>
        <taxon>Metazoa</taxon>
        <taxon>Ecdysozoa</taxon>
        <taxon>Nematoda</taxon>
        <taxon>Chromadorea</taxon>
        <taxon>Rhabditida</taxon>
        <taxon>Rhabditina</taxon>
        <taxon>Diplogasteromorpha</taxon>
        <taxon>Diplogasteroidea</taxon>
        <taxon>Neodiplogasteridae</taxon>
        <taxon>Pristionchus</taxon>
    </lineage>
</organism>
<dbReference type="EMBL" id="BTSY01000004">
    <property type="protein sequence ID" value="GMT21659.1"/>
    <property type="molecule type" value="Genomic_DNA"/>
</dbReference>
<feature type="non-terminal residue" evidence="2">
    <location>
        <position position="196"/>
    </location>
</feature>
<keyword evidence="3" id="KW-1185">Reference proteome</keyword>
<sequence>QFGSLVSEEFYHGYSYFTTSFACVSNSYLIYILIVTHVNHVGPYRWLLLSFAVVDVLVSLVHFAVIPGIHVVEFGYIFWGYRLLHLTTAQGIWISLVFVLLFYQTFVLLAFHYIYRFVMLCRPPWLAWIERNPWRNWLAIAGLTDIIFVGGIFASVLYGFAPSKMSRAAFAPVLQQAYGIDLLADDEPGYLGIVYW</sequence>
<dbReference type="Pfam" id="PF10326">
    <property type="entry name" value="7TM_GPCR_Str"/>
    <property type="match status" value="1"/>
</dbReference>